<evidence type="ECO:0000256" key="4">
    <source>
        <dbReference type="PROSITE-ProRule" id="PRU00325"/>
    </source>
</evidence>
<feature type="compositionally biased region" description="Polar residues" evidence="5">
    <location>
        <begin position="604"/>
        <end position="621"/>
    </location>
</feature>
<name>A0A914AG72_PATMI</name>
<dbReference type="Pfam" id="PF00628">
    <property type="entry name" value="PHD"/>
    <property type="match status" value="1"/>
</dbReference>
<dbReference type="GO" id="GO:0008270">
    <property type="term" value="F:zinc ion binding"/>
    <property type="evidence" value="ECO:0007669"/>
    <property type="project" value="UniProtKB-KW"/>
</dbReference>
<keyword evidence="9" id="KW-1185">Reference proteome</keyword>
<feature type="compositionally biased region" description="Polar residues" evidence="5">
    <location>
        <begin position="542"/>
        <end position="560"/>
    </location>
</feature>
<protein>
    <submittedName>
        <fullName evidence="8">Uncharacterized protein</fullName>
    </submittedName>
</protein>
<dbReference type="SUPFAM" id="SSF57903">
    <property type="entry name" value="FYVE/PHD zinc finger"/>
    <property type="match status" value="1"/>
</dbReference>
<dbReference type="PROSITE" id="PS01359">
    <property type="entry name" value="ZF_PHD_1"/>
    <property type="match status" value="1"/>
</dbReference>
<dbReference type="RefSeq" id="XP_038062975.1">
    <property type="nucleotide sequence ID" value="XM_038207047.1"/>
</dbReference>
<dbReference type="GeneID" id="119733644"/>
<dbReference type="InterPro" id="IPR052579">
    <property type="entry name" value="Zinc_finger_SWIM"/>
</dbReference>
<dbReference type="InterPro" id="IPR007527">
    <property type="entry name" value="Znf_SWIM"/>
</dbReference>
<evidence type="ECO:0000259" key="6">
    <source>
        <dbReference type="PROSITE" id="PS50016"/>
    </source>
</evidence>
<reference evidence="8" key="1">
    <citation type="submission" date="2022-11" db="UniProtKB">
        <authorList>
            <consortium name="EnsemblMetazoa"/>
        </authorList>
    </citation>
    <scope>IDENTIFICATION</scope>
</reference>
<dbReference type="OMA" id="GERRECF"/>
<dbReference type="InterPro" id="IPR001965">
    <property type="entry name" value="Znf_PHD"/>
</dbReference>
<accession>A0A914AG72</accession>
<evidence type="ECO:0000256" key="5">
    <source>
        <dbReference type="SAM" id="MobiDB-lite"/>
    </source>
</evidence>
<keyword evidence="1" id="KW-0479">Metal-binding</keyword>
<dbReference type="Proteomes" id="UP000887568">
    <property type="component" value="Unplaced"/>
</dbReference>
<dbReference type="Gene3D" id="3.30.40.10">
    <property type="entry name" value="Zinc/RING finger domain, C3HC4 (zinc finger)"/>
    <property type="match status" value="1"/>
</dbReference>
<evidence type="ECO:0000256" key="1">
    <source>
        <dbReference type="ARBA" id="ARBA00022723"/>
    </source>
</evidence>
<dbReference type="InterPro" id="IPR011011">
    <property type="entry name" value="Znf_FYVE_PHD"/>
</dbReference>
<dbReference type="PROSITE" id="PS50966">
    <property type="entry name" value="ZF_SWIM"/>
    <property type="match status" value="1"/>
</dbReference>
<dbReference type="PROSITE" id="PS50016">
    <property type="entry name" value="ZF_PHD_2"/>
    <property type="match status" value="1"/>
</dbReference>
<keyword evidence="2 4" id="KW-0863">Zinc-finger</keyword>
<organism evidence="8 9">
    <name type="scientific">Patiria miniata</name>
    <name type="common">Bat star</name>
    <name type="synonym">Asterina miniata</name>
    <dbReference type="NCBI Taxonomy" id="46514"/>
    <lineage>
        <taxon>Eukaryota</taxon>
        <taxon>Metazoa</taxon>
        <taxon>Echinodermata</taxon>
        <taxon>Eleutherozoa</taxon>
        <taxon>Asterozoa</taxon>
        <taxon>Asteroidea</taxon>
        <taxon>Valvatacea</taxon>
        <taxon>Valvatida</taxon>
        <taxon>Asterinidae</taxon>
        <taxon>Patiria</taxon>
    </lineage>
</organism>
<dbReference type="EnsemblMetazoa" id="XM_038207047.1">
    <property type="protein sequence ID" value="XP_038062975.1"/>
    <property type="gene ID" value="LOC119733644"/>
</dbReference>
<feature type="domain" description="SWIM-type" evidence="7">
    <location>
        <begin position="379"/>
        <end position="417"/>
    </location>
</feature>
<evidence type="ECO:0000256" key="3">
    <source>
        <dbReference type="ARBA" id="ARBA00022833"/>
    </source>
</evidence>
<evidence type="ECO:0000313" key="9">
    <source>
        <dbReference type="Proteomes" id="UP000887568"/>
    </source>
</evidence>
<evidence type="ECO:0000259" key="7">
    <source>
        <dbReference type="PROSITE" id="PS50966"/>
    </source>
</evidence>
<feature type="domain" description="PHD-type" evidence="6">
    <location>
        <begin position="786"/>
        <end position="835"/>
    </location>
</feature>
<keyword evidence="3" id="KW-0862">Zinc</keyword>
<dbReference type="InterPro" id="IPR048324">
    <property type="entry name" value="ZSWIM1-3_RNaseH-like"/>
</dbReference>
<evidence type="ECO:0000313" key="8">
    <source>
        <dbReference type="EnsemblMetazoa" id="XP_038062975.1"/>
    </source>
</evidence>
<feature type="compositionally biased region" description="Polar residues" evidence="5">
    <location>
        <begin position="573"/>
        <end position="591"/>
    </location>
</feature>
<dbReference type="AlphaFoldDB" id="A0A914AG72"/>
<dbReference type="Pfam" id="PF21056">
    <property type="entry name" value="ZSWIM1-3_RNaseH-like"/>
    <property type="match status" value="1"/>
</dbReference>
<dbReference type="SMART" id="SM00249">
    <property type="entry name" value="PHD"/>
    <property type="match status" value="1"/>
</dbReference>
<dbReference type="PANTHER" id="PTHR31569">
    <property type="entry name" value="SWIM-TYPE DOMAIN-CONTAINING PROTEIN"/>
    <property type="match status" value="1"/>
</dbReference>
<proteinExistence type="predicted"/>
<dbReference type="InterPro" id="IPR019787">
    <property type="entry name" value="Znf_PHD-finger"/>
</dbReference>
<evidence type="ECO:0000256" key="2">
    <source>
        <dbReference type="ARBA" id="ARBA00022771"/>
    </source>
</evidence>
<dbReference type="OrthoDB" id="124789at2759"/>
<dbReference type="InterPro" id="IPR013083">
    <property type="entry name" value="Znf_RING/FYVE/PHD"/>
</dbReference>
<dbReference type="PANTHER" id="PTHR31569:SF4">
    <property type="entry name" value="SWIM-TYPE DOMAIN-CONTAINING PROTEIN"/>
    <property type="match status" value="1"/>
</dbReference>
<dbReference type="InterPro" id="IPR019786">
    <property type="entry name" value="Zinc_finger_PHD-type_CS"/>
</dbReference>
<feature type="region of interest" description="Disordered" evidence="5">
    <location>
        <begin position="535"/>
        <end position="621"/>
    </location>
</feature>
<sequence>MPKQRKLTTDEANGTATMLTMKANKKLLQNHIMTSSMKPVRLKDLHNLASSVQSGSSNFKELLQEMRKVKGASIELLTDNSDTVQGIYFQTGEMKKTFAAYPELLLIDATYKLNNLRMPLYVLMSVDGNGDSEVVCLWMLAQEDQESIAFMMDKFKHHNTKAGAVKVVMADKDLTERKVLMDKLPDATIMICLFHTLRSFRREVSTEKLGISVGERQMSLEVLNKMAYAKSESEYDALYQQLCRDCPRSVVTYFNDNWHNIRSEWVEGFKNMHSNFLNMTNNRLEATNQKLKSVVTRGSNMTVFFQDLMKCIRSLKIERNHHAVDAIAKVPNFAQVQSSVQMDYCKLLTPYAYGYLKQQLDLMRKIRIVRALDDRSAKVKISSLGEKVVGVDSCHCSFFTSMQLPCRHIFAVRLSKDLPVYDASLCPERWTLAYYYKNHRVYMDDTRSEHQEQQNECDVTVHSTANHSQRKAVLSEQQKYKKAFTVCQSIAQIMSQFGMRDFKRNMDVLMDMQKCLSARKTVNVVEIDGDIVDGVPCPTPTPMASSSQEQPSTDTPTVNSDIVDGVPCPTPTPMASSSQEQPSTDTPTVNSDIVDGVPCPTPTPMASSSQGQPSTDTPTVNSDIVDGVPCPTPTPMASSSQGQPFNTDSLPLNNITSQMNCQLKFPPTMKKRGRPKGAGLTCIGLPAKRACRSVSGNRKRPVPFLLKSANDKQRIILKWFVVTKVAEEAISRGRIIQENEVESIPEKVPMECLDENVAINTVRKFFSYDAWILVTQVLKVLKTKGVWLCSTCNDELAKSTSVCCEACLSWFHIKCIGLNDPPKKKNWFCRGCNSNE</sequence>